<dbReference type="AlphaFoldDB" id="A0A2T5J4Z9"/>
<dbReference type="CDD" id="cd07814">
    <property type="entry name" value="SRPBCC_CalC_Aha1-like"/>
    <property type="match status" value="1"/>
</dbReference>
<comment type="similarity">
    <text evidence="1">Belongs to the AHA1 family.</text>
</comment>
<evidence type="ECO:0000313" key="4">
    <source>
        <dbReference type="Proteomes" id="UP000244168"/>
    </source>
</evidence>
<dbReference type="RefSeq" id="WP_107831212.1">
    <property type="nucleotide sequence ID" value="NZ_CP160205.1"/>
</dbReference>
<dbReference type="InterPro" id="IPR013538">
    <property type="entry name" value="ASHA1/2-like_C"/>
</dbReference>
<keyword evidence="4" id="KW-1185">Reference proteome</keyword>
<gene>
    <name evidence="3" type="ORF">C8P68_11037</name>
</gene>
<dbReference type="EMBL" id="QAOQ01000010">
    <property type="protein sequence ID" value="PTQ92906.1"/>
    <property type="molecule type" value="Genomic_DNA"/>
</dbReference>
<comment type="caution">
    <text evidence="3">The sequence shown here is derived from an EMBL/GenBank/DDBJ whole genome shotgun (WGS) entry which is preliminary data.</text>
</comment>
<reference evidence="3 4" key="1">
    <citation type="submission" date="2018-04" db="EMBL/GenBank/DDBJ databases">
        <title>Genomic Encyclopedia of Archaeal and Bacterial Type Strains, Phase II (KMG-II): from individual species to whole genera.</title>
        <authorList>
            <person name="Goeker M."/>
        </authorList>
    </citation>
    <scope>NUCLEOTIDE SEQUENCE [LARGE SCALE GENOMIC DNA]</scope>
    <source>
        <strain evidence="3 4">DSM 26809</strain>
    </source>
</reference>
<organism evidence="3 4">
    <name type="scientific">Mucilaginibacter yixingensis</name>
    <dbReference type="NCBI Taxonomy" id="1295612"/>
    <lineage>
        <taxon>Bacteria</taxon>
        <taxon>Pseudomonadati</taxon>
        <taxon>Bacteroidota</taxon>
        <taxon>Sphingobacteriia</taxon>
        <taxon>Sphingobacteriales</taxon>
        <taxon>Sphingobacteriaceae</taxon>
        <taxon>Mucilaginibacter</taxon>
    </lineage>
</organism>
<accession>A0A2T5J4Z9</accession>
<dbReference type="Pfam" id="PF08327">
    <property type="entry name" value="AHSA1"/>
    <property type="match status" value="1"/>
</dbReference>
<dbReference type="SUPFAM" id="SSF55961">
    <property type="entry name" value="Bet v1-like"/>
    <property type="match status" value="1"/>
</dbReference>
<sequence length="146" mass="16602">MATAANNGPLVVERTYNAPVKAVWEALTNNAQMKQWYFDLKEFKAEPGFEFEFSGGPPEKSYLHKCVVKEVIPFKKLSHSWRYDGYEGNSLVTWELFDDGDKTTVRLTHTGLHTFPTHPDFARSNFEAGWNHILGTSLKDFVGQTA</sequence>
<dbReference type="Proteomes" id="UP000244168">
    <property type="component" value="Unassembled WGS sequence"/>
</dbReference>
<proteinExistence type="inferred from homology"/>
<evidence type="ECO:0000256" key="1">
    <source>
        <dbReference type="ARBA" id="ARBA00006817"/>
    </source>
</evidence>
<dbReference type="Gene3D" id="3.30.530.20">
    <property type="match status" value="1"/>
</dbReference>
<name>A0A2T5J4Z9_9SPHI</name>
<evidence type="ECO:0000313" key="3">
    <source>
        <dbReference type="EMBL" id="PTQ92906.1"/>
    </source>
</evidence>
<feature type="domain" description="Activator of Hsp90 ATPase homologue 1/2-like C-terminal" evidence="2">
    <location>
        <begin position="17"/>
        <end position="142"/>
    </location>
</feature>
<dbReference type="OrthoDB" id="2355173at2"/>
<dbReference type="InterPro" id="IPR023393">
    <property type="entry name" value="START-like_dom_sf"/>
</dbReference>
<evidence type="ECO:0000259" key="2">
    <source>
        <dbReference type="Pfam" id="PF08327"/>
    </source>
</evidence>
<protein>
    <submittedName>
        <fullName evidence="3">Uncharacterized protein YndB with AHSA1/START domain</fullName>
    </submittedName>
</protein>